<evidence type="ECO:0000313" key="1">
    <source>
        <dbReference type="EMBL" id="MCD9645776.1"/>
    </source>
</evidence>
<protein>
    <submittedName>
        <fullName evidence="1">Uncharacterized protein</fullName>
    </submittedName>
</protein>
<dbReference type="EMBL" id="JACEIK010004543">
    <property type="protein sequence ID" value="MCD9645776.1"/>
    <property type="molecule type" value="Genomic_DNA"/>
</dbReference>
<evidence type="ECO:0000313" key="2">
    <source>
        <dbReference type="Proteomes" id="UP000823775"/>
    </source>
</evidence>
<organism evidence="1 2">
    <name type="scientific">Datura stramonium</name>
    <name type="common">Jimsonweed</name>
    <name type="synonym">Common thornapple</name>
    <dbReference type="NCBI Taxonomy" id="4076"/>
    <lineage>
        <taxon>Eukaryota</taxon>
        <taxon>Viridiplantae</taxon>
        <taxon>Streptophyta</taxon>
        <taxon>Embryophyta</taxon>
        <taxon>Tracheophyta</taxon>
        <taxon>Spermatophyta</taxon>
        <taxon>Magnoliopsida</taxon>
        <taxon>eudicotyledons</taxon>
        <taxon>Gunneridae</taxon>
        <taxon>Pentapetalae</taxon>
        <taxon>asterids</taxon>
        <taxon>lamiids</taxon>
        <taxon>Solanales</taxon>
        <taxon>Solanaceae</taxon>
        <taxon>Solanoideae</taxon>
        <taxon>Datureae</taxon>
        <taxon>Datura</taxon>
    </lineage>
</organism>
<reference evidence="1 2" key="1">
    <citation type="journal article" date="2021" name="BMC Genomics">
        <title>Datura genome reveals duplications of psychoactive alkaloid biosynthetic genes and high mutation rate following tissue culture.</title>
        <authorList>
            <person name="Rajewski A."/>
            <person name="Carter-House D."/>
            <person name="Stajich J."/>
            <person name="Litt A."/>
        </authorList>
    </citation>
    <scope>NUCLEOTIDE SEQUENCE [LARGE SCALE GENOMIC DNA]</scope>
    <source>
        <strain evidence="1">AR-01</strain>
    </source>
</reference>
<feature type="non-terminal residue" evidence="1">
    <location>
        <position position="1"/>
    </location>
</feature>
<feature type="non-terminal residue" evidence="1">
    <location>
        <position position="116"/>
    </location>
</feature>
<dbReference type="Proteomes" id="UP000823775">
    <property type="component" value="Unassembled WGS sequence"/>
</dbReference>
<comment type="caution">
    <text evidence="1">The sequence shown here is derived from an EMBL/GenBank/DDBJ whole genome shotgun (WGS) entry which is preliminary data.</text>
</comment>
<sequence length="116" mass="12974">GGTSCSNKQYGNTDLGAYGSNKAATYRTRKIFKSVSAKFTEMMAEAATFNEFQVTVLVNTQKKRYVEARIEWTLNDIVEASESQLQSVADTSQCMEQKEECQPLEDSLLVDVDVEK</sequence>
<name>A0ABS8VEW6_DATST</name>
<accession>A0ABS8VEW6</accession>
<gene>
    <name evidence="1" type="ORF">HAX54_034976</name>
</gene>
<keyword evidence="2" id="KW-1185">Reference proteome</keyword>
<proteinExistence type="predicted"/>